<dbReference type="PATRIC" id="fig|29488.15.peg.2790"/>
<proteinExistence type="predicted"/>
<dbReference type="EMBL" id="LOIC01000072">
    <property type="protein sequence ID" value="OCA54093.1"/>
    <property type="molecule type" value="Genomic_DNA"/>
</dbReference>
<evidence type="ECO:0000256" key="1">
    <source>
        <dbReference type="SAM" id="SignalP"/>
    </source>
</evidence>
<evidence type="ECO:0000313" key="2">
    <source>
        <dbReference type="EMBL" id="OCA54093.1"/>
    </source>
</evidence>
<protein>
    <submittedName>
        <fullName evidence="2">Uncharacterized protein</fullName>
    </submittedName>
</protein>
<comment type="caution">
    <text evidence="2">The sequence shown here is derived from an EMBL/GenBank/DDBJ whole genome shotgun (WGS) entry which is preliminary data.</text>
</comment>
<accession>A0A1B8YG11</accession>
<feature type="chain" id="PRO_5008619812" evidence="1">
    <location>
        <begin position="24"/>
        <end position="121"/>
    </location>
</feature>
<dbReference type="RefSeq" id="WP_065390632.1">
    <property type="nucleotide sequence ID" value="NZ_CAWMQN010000072.1"/>
</dbReference>
<name>A0A1B8YG11_9GAMM</name>
<keyword evidence="1" id="KW-0732">Signal</keyword>
<gene>
    <name evidence="2" type="ORF">Phpb_02534</name>
</gene>
<feature type="signal peptide" evidence="1">
    <location>
        <begin position="1"/>
        <end position="23"/>
    </location>
</feature>
<keyword evidence="3" id="KW-1185">Reference proteome</keyword>
<reference evidence="3" key="1">
    <citation type="submission" date="2015-11" db="EMBL/GenBank/DDBJ databases">
        <authorList>
            <person name="Tobias N.J."/>
            <person name="Mishra B."/>
            <person name="Gupta D.K."/>
            <person name="Thines M."/>
            <person name="Stinear T.P."/>
            <person name="Bode H.B."/>
        </authorList>
    </citation>
    <scope>NUCLEOTIDE SEQUENCE [LARGE SCALE GENOMIC DNA]</scope>
    <source>
        <strain evidence="3">PB45.5</strain>
    </source>
</reference>
<evidence type="ECO:0000313" key="3">
    <source>
        <dbReference type="Proteomes" id="UP000092665"/>
    </source>
</evidence>
<sequence precursor="true">MINKKVSVLAGLFLSLIAGTGVAAEKVSANKIEEEAVPGDFTCLKYLPADGDYTGKLVYAFSVDNWGYNWYWFVSLNSDDSGCVGIDKTSVRHDNIAYDAFAQSKILKIKVSKNRITGIAQ</sequence>
<dbReference type="Proteomes" id="UP000092665">
    <property type="component" value="Unassembled WGS sequence"/>
</dbReference>
<organism evidence="2 3">
    <name type="scientific">Photorhabdus namnaonensis</name>
    <dbReference type="NCBI Taxonomy" id="1851568"/>
    <lineage>
        <taxon>Bacteria</taxon>
        <taxon>Pseudomonadati</taxon>
        <taxon>Pseudomonadota</taxon>
        <taxon>Gammaproteobacteria</taxon>
        <taxon>Enterobacterales</taxon>
        <taxon>Morganellaceae</taxon>
        <taxon>Photorhabdus</taxon>
    </lineage>
</organism>
<dbReference type="AlphaFoldDB" id="A0A1B8YG11"/>